<protein>
    <submittedName>
        <fullName evidence="2">Uncharacterized protein</fullName>
    </submittedName>
</protein>
<feature type="region of interest" description="Disordered" evidence="1">
    <location>
        <begin position="69"/>
        <end position="88"/>
    </location>
</feature>
<sequence length="188" mass="19744">MTPAAIDAQIGACDAAIANLEHEAQQIALAATEGDATAAARLASINAEIEAMRGDRFILTQARRAAEARAAAQDDTAQAERRAADRQEAREHVTRLLEAARRADALVAQMTDVLADLAEAEASARAAANRTGGILNGTRIGQRGAAGHAVDLITRNAKGAIKTNTPARGVEDFARAGWRELIKESNNV</sequence>
<dbReference type="RefSeq" id="WP_207471223.1">
    <property type="nucleotide sequence ID" value="NZ_JAFNAW010000064.1"/>
</dbReference>
<comment type="caution">
    <text evidence="2">The sequence shown here is derived from an EMBL/GenBank/DDBJ whole genome shotgun (WGS) entry which is preliminary data.</text>
</comment>
<gene>
    <name evidence="2" type="ORF">ACFOD7_01955</name>
</gene>
<dbReference type="EMBL" id="JBHRTE010000007">
    <property type="protein sequence ID" value="MFC3166810.1"/>
    <property type="molecule type" value="Genomic_DNA"/>
</dbReference>
<proteinExistence type="predicted"/>
<keyword evidence="3" id="KW-1185">Reference proteome</keyword>
<reference evidence="3" key="1">
    <citation type="journal article" date="2019" name="Int. J. Syst. Evol. Microbiol.">
        <title>The Global Catalogue of Microorganisms (GCM) 10K type strain sequencing project: providing services to taxonomists for standard genome sequencing and annotation.</title>
        <authorList>
            <consortium name="The Broad Institute Genomics Platform"/>
            <consortium name="The Broad Institute Genome Sequencing Center for Infectious Disease"/>
            <person name="Wu L."/>
            <person name="Ma J."/>
        </authorList>
    </citation>
    <scope>NUCLEOTIDE SEQUENCE [LARGE SCALE GENOMIC DNA]</scope>
    <source>
        <strain evidence="3">KCTC 52239</strain>
    </source>
</reference>
<evidence type="ECO:0000313" key="2">
    <source>
        <dbReference type="EMBL" id="MFC3166810.1"/>
    </source>
</evidence>
<accession>A0ABV7I880</accession>
<feature type="compositionally biased region" description="Basic and acidic residues" evidence="1">
    <location>
        <begin position="78"/>
        <end position="88"/>
    </location>
</feature>
<evidence type="ECO:0000313" key="3">
    <source>
        <dbReference type="Proteomes" id="UP001595557"/>
    </source>
</evidence>
<organism evidence="2 3">
    <name type="scientific">Paracoccus fontiphilus</name>
    <dbReference type="NCBI Taxonomy" id="1815556"/>
    <lineage>
        <taxon>Bacteria</taxon>
        <taxon>Pseudomonadati</taxon>
        <taxon>Pseudomonadota</taxon>
        <taxon>Alphaproteobacteria</taxon>
        <taxon>Rhodobacterales</taxon>
        <taxon>Paracoccaceae</taxon>
        <taxon>Paracoccus</taxon>
    </lineage>
</organism>
<dbReference type="Proteomes" id="UP001595557">
    <property type="component" value="Unassembled WGS sequence"/>
</dbReference>
<name>A0ABV7I880_9RHOB</name>
<evidence type="ECO:0000256" key="1">
    <source>
        <dbReference type="SAM" id="MobiDB-lite"/>
    </source>
</evidence>